<dbReference type="PROSITE" id="PS00927">
    <property type="entry name" value="TREHALASE_1"/>
    <property type="match status" value="1"/>
</dbReference>
<dbReference type="InterPro" id="IPR018232">
    <property type="entry name" value="Glyco_hydro_37_CS"/>
</dbReference>
<name>A0ABU3BRR8_9BACT</name>
<dbReference type="InterPro" id="IPR001661">
    <property type="entry name" value="Glyco_hydro_37"/>
</dbReference>
<evidence type="ECO:0000256" key="3">
    <source>
        <dbReference type="SAM" id="MobiDB-lite"/>
    </source>
</evidence>
<evidence type="ECO:0000313" key="5">
    <source>
        <dbReference type="Proteomes" id="UP001267426"/>
    </source>
</evidence>
<dbReference type="PANTHER" id="PTHR23403:SF1">
    <property type="entry name" value="TREHALASE"/>
    <property type="match status" value="1"/>
</dbReference>
<dbReference type="NCBIfam" id="NF009774">
    <property type="entry name" value="PRK13271.1"/>
    <property type="match status" value="1"/>
</dbReference>
<evidence type="ECO:0000313" key="4">
    <source>
        <dbReference type="EMBL" id="MDT0631992.1"/>
    </source>
</evidence>
<keyword evidence="5" id="KW-1185">Reference proteome</keyword>
<dbReference type="PANTHER" id="PTHR23403">
    <property type="entry name" value="TREHALASE"/>
    <property type="match status" value="1"/>
</dbReference>
<dbReference type="Proteomes" id="UP001267426">
    <property type="component" value="Unassembled WGS sequence"/>
</dbReference>
<dbReference type="PROSITE" id="PS00928">
    <property type="entry name" value="TREHALASE_2"/>
    <property type="match status" value="1"/>
</dbReference>
<keyword evidence="2" id="KW-0326">Glycosidase</keyword>
<dbReference type="SUPFAM" id="SSF48208">
    <property type="entry name" value="Six-hairpin glycosidases"/>
    <property type="match status" value="1"/>
</dbReference>
<proteinExistence type="predicted"/>
<dbReference type="InterPro" id="IPR012341">
    <property type="entry name" value="6hp_glycosidase-like_sf"/>
</dbReference>
<reference evidence="4 5" key="1">
    <citation type="submission" date="2023-09" db="EMBL/GenBank/DDBJ databases">
        <authorList>
            <person name="Rey-Velasco X."/>
        </authorList>
    </citation>
    <scope>NUCLEOTIDE SEQUENCE [LARGE SCALE GENOMIC DNA]</scope>
    <source>
        <strain evidence="4 5">F394</strain>
    </source>
</reference>
<feature type="region of interest" description="Disordered" evidence="3">
    <location>
        <begin position="1"/>
        <end position="35"/>
    </location>
</feature>
<dbReference type="EMBL" id="JAVRHT010000020">
    <property type="protein sequence ID" value="MDT0631992.1"/>
    <property type="molecule type" value="Genomic_DNA"/>
</dbReference>
<evidence type="ECO:0000256" key="2">
    <source>
        <dbReference type="ARBA" id="ARBA00023295"/>
    </source>
</evidence>
<gene>
    <name evidence="4" type="primary">treA</name>
    <name evidence="4" type="ORF">RM540_09560</name>
</gene>
<keyword evidence="1" id="KW-0378">Hydrolase</keyword>
<organism evidence="4 5">
    <name type="scientific">Rubrivirga litoralis</name>
    <dbReference type="NCBI Taxonomy" id="3075598"/>
    <lineage>
        <taxon>Bacteria</taxon>
        <taxon>Pseudomonadati</taxon>
        <taxon>Rhodothermota</taxon>
        <taxon>Rhodothermia</taxon>
        <taxon>Rhodothermales</taxon>
        <taxon>Rubricoccaceae</taxon>
        <taxon>Rubrivirga</taxon>
    </lineage>
</organism>
<accession>A0ABU3BRR8</accession>
<comment type="caution">
    <text evidence="4">The sequence shown here is derived from an EMBL/GenBank/DDBJ whole genome shotgun (WGS) entry which is preliminary data.</text>
</comment>
<dbReference type="PRINTS" id="PR00744">
    <property type="entry name" value="GLHYDRLASE37"/>
</dbReference>
<dbReference type="RefSeq" id="WP_311663498.1">
    <property type="nucleotide sequence ID" value="NZ_JAVRHT010000020.1"/>
</dbReference>
<dbReference type="NCBIfam" id="NF009773">
    <property type="entry name" value="PRK13270.1"/>
    <property type="match status" value="1"/>
</dbReference>
<evidence type="ECO:0000256" key="1">
    <source>
        <dbReference type="ARBA" id="ARBA00022801"/>
    </source>
</evidence>
<protein>
    <submittedName>
        <fullName evidence="4">Alpha,alpha-trehalase TreA</fullName>
    </submittedName>
</protein>
<dbReference type="InterPro" id="IPR008928">
    <property type="entry name" value="6-hairpin_glycosidase_sf"/>
</dbReference>
<dbReference type="Gene3D" id="1.50.10.10">
    <property type="match status" value="1"/>
</dbReference>
<sequence>MHAPPRAVFTGGAVCGRGGQDERGGRLAAPARPPRPMRPLRPALLLLAVVLAAGCQTAAPDAAQAAPAQADGLYHPARDLGPLFHDVQLARLFPDSKTFADARPLLPPAEIAARYQAERGGPQTDGAGGAAFDLAAFVDRHFEIPEPVGAGYETDPSLSMEAHVRALWPVLTRPADDPELVSSLIPLPNPYVVPGGRFREVYYWDSYFTMLGLVESGRLDVVRSVLDNFAYQIETVGHVPNGNRTYYLSRSQPPFFAAMVGLYAAATDSAEALRYLPALEAEHAFWMDGAEALAPGEAHRRAVRLAGGAVLNRYWDDRPEPRPESYREDYELAQTLPEADRPALYRNLRAAAESGWDFSSRWMRDPTDLRTLETVDLVPVDLNSLLYHQEQTIGRLHALGGDDAEAERWAGRAEARCRALLDAAYDPSEGAFFDVRWRTGQRVTDRPTLAMAAPLYFGLATEAQGRATADRIERDFLRPGGLVTTLVASGQQWDAPNGWPPLQWLGAEGARRYGRADLADAVRDRWLALNRRVYQATGKMTEKYDVTDLSRPAGGGEYPNQDGFGWTNGVALGFSAQE</sequence>
<dbReference type="Pfam" id="PF01204">
    <property type="entry name" value="Trehalase"/>
    <property type="match status" value="1"/>
</dbReference>